<dbReference type="AlphaFoldDB" id="A0ABD6EW13"/>
<organism evidence="2 3">
    <name type="scientific">Gnathostoma spinigerum</name>
    <dbReference type="NCBI Taxonomy" id="75299"/>
    <lineage>
        <taxon>Eukaryota</taxon>
        <taxon>Metazoa</taxon>
        <taxon>Ecdysozoa</taxon>
        <taxon>Nematoda</taxon>
        <taxon>Chromadorea</taxon>
        <taxon>Rhabditida</taxon>
        <taxon>Spirurina</taxon>
        <taxon>Gnathostomatomorpha</taxon>
        <taxon>Gnathostomatoidea</taxon>
        <taxon>Gnathostomatidae</taxon>
        <taxon>Gnathostoma</taxon>
    </lineage>
</organism>
<feature type="domain" description="DNTTIP1 dimerisation" evidence="1">
    <location>
        <begin position="57"/>
        <end position="121"/>
    </location>
</feature>
<evidence type="ECO:0000313" key="2">
    <source>
        <dbReference type="EMBL" id="MFH4983551.1"/>
    </source>
</evidence>
<feature type="non-terminal residue" evidence="2">
    <location>
        <position position="122"/>
    </location>
</feature>
<comment type="caution">
    <text evidence="2">The sequence shown here is derived from an EMBL/GenBank/DDBJ whole genome shotgun (WGS) entry which is preliminary data.</text>
</comment>
<dbReference type="Proteomes" id="UP001608902">
    <property type="component" value="Unassembled WGS sequence"/>
</dbReference>
<evidence type="ECO:0000259" key="1">
    <source>
        <dbReference type="Pfam" id="PF18192"/>
    </source>
</evidence>
<name>A0ABD6EW13_9BILA</name>
<sequence>MFESKPTGNGNGNKMNLRIEILEGLLNSMGEATNAKINSLKQTIKKNKTDMADDTTKSLDLMRQVFQSEMTDELRHILDRHVRTTFSPAFENLRRNGHVVSEANIKELCRKILDAAKEPFMP</sequence>
<dbReference type="PANTHER" id="PTHR23399">
    <property type="entry name" value="DEOXYNUCLEOTIDYLTRANSFERASE TERMINAL-INTERACTING PROTEIN 1"/>
    <property type="match status" value="1"/>
</dbReference>
<evidence type="ECO:0000313" key="3">
    <source>
        <dbReference type="Proteomes" id="UP001608902"/>
    </source>
</evidence>
<accession>A0ABD6EW13</accession>
<gene>
    <name evidence="2" type="ORF">AB6A40_010260</name>
</gene>
<dbReference type="Pfam" id="PF18192">
    <property type="entry name" value="DNTTIP1_dimer"/>
    <property type="match status" value="1"/>
</dbReference>
<keyword evidence="3" id="KW-1185">Reference proteome</keyword>
<reference evidence="2 3" key="1">
    <citation type="submission" date="2024-08" db="EMBL/GenBank/DDBJ databases">
        <title>Gnathostoma spinigerum genome.</title>
        <authorList>
            <person name="Gonzalez-Bertolin B."/>
            <person name="Monzon S."/>
            <person name="Zaballos A."/>
            <person name="Jimenez P."/>
            <person name="Dekumyoy P."/>
            <person name="Varona S."/>
            <person name="Cuesta I."/>
            <person name="Sumanam S."/>
            <person name="Adisakwattana P."/>
            <person name="Gasser R.B."/>
            <person name="Hernandez-Gonzalez A."/>
            <person name="Young N.D."/>
            <person name="Perteguer M.J."/>
        </authorList>
    </citation>
    <scope>NUCLEOTIDE SEQUENCE [LARGE SCALE GENOMIC DNA]</scope>
    <source>
        <strain evidence="2">AL3</strain>
        <tissue evidence="2">Liver</tissue>
    </source>
</reference>
<dbReference type="EMBL" id="JBGFUD010012779">
    <property type="protein sequence ID" value="MFH4983551.1"/>
    <property type="molecule type" value="Genomic_DNA"/>
</dbReference>
<dbReference type="PANTHER" id="PTHR23399:SF2">
    <property type="entry name" value="DEOXYNUCLEOTIDYLTRANSFERASE TERMINAL-INTERACTING PROTEIN 1"/>
    <property type="match status" value="1"/>
</dbReference>
<proteinExistence type="predicted"/>
<protein>
    <recommendedName>
        <fullName evidence="1">DNTTIP1 dimerisation domain-containing protein</fullName>
    </recommendedName>
</protein>
<dbReference type="InterPro" id="IPR026064">
    <property type="entry name" value="TdIF1"/>
</dbReference>
<dbReference type="InterPro" id="IPR041384">
    <property type="entry name" value="DNTTIP1_dimer"/>
</dbReference>